<accession>A0ABM7MG34</accession>
<organism evidence="2 3">
    <name type="scientific">Thiomicrorhabdus immobilis</name>
    <dbReference type="NCBI Taxonomy" id="2791037"/>
    <lineage>
        <taxon>Bacteria</taxon>
        <taxon>Pseudomonadati</taxon>
        <taxon>Pseudomonadota</taxon>
        <taxon>Gammaproteobacteria</taxon>
        <taxon>Thiotrichales</taxon>
        <taxon>Piscirickettsiaceae</taxon>
        <taxon>Thiomicrorhabdus</taxon>
    </lineage>
</organism>
<feature type="transmembrane region" description="Helical" evidence="1">
    <location>
        <begin position="21"/>
        <end position="41"/>
    </location>
</feature>
<evidence type="ECO:0000313" key="2">
    <source>
        <dbReference type="EMBL" id="BCN94407.1"/>
    </source>
</evidence>
<name>A0ABM7MG34_9GAMM</name>
<feature type="transmembrane region" description="Helical" evidence="1">
    <location>
        <begin position="68"/>
        <end position="88"/>
    </location>
</feature>
<evidence type="ECO:0000313" key="3">
    <source>
        <dbReference type="Proteomes" id="UP001054820"/>
    </source>
</evidence>
<reference evidence="2" key="1">
    <citation type="journal article" date="2022" name="Arch. Microbiol.">
        <title>Thiomicrorhabdus immobilis sp. nov., a mesophilic sulfur-oxidizing bacterium isolated from sediment of a brackish lake in northern Japan.</title>
        <authorList>
            <person name="Kojima H."/>
            <person name="Mochizuki J."/>
            <person name="Kanda M."/>
            <person name="Watanabe T."/>
            <person name="Fukui M."/>
        </authorList>
    </citation>
    <scope>NUCLEOTIDE SEQUENCE</scope>
    <source>
        <strain evidence="2">Am19</strain>
    </source>
</reference>
<keyword evidence="1" id="KW-0812">Transmembrane</keyword>
<dbReference type="EMBL" id="AP024202">
    <property type="protein sequence ID" value="BCN94407.1"/>
    <property type="molecule type" value="Genomic_DNA"/>
</dbReference>
<dbReference type="PANTHER" id="PTHR37314">
    <property type="entry name" value="SLR0142 PROTEIN"/>
    <property type="match status" value="1"/>
</dbReference>
<feature type="transmembrane region" description="Helical" evidence="1">
    <location>
        <begin position="179"/>
        <end position="200"/>
    </location>
</feature>
<keyword evidence="1" id="KW-0472">Membrane</keyword>
<dbReference type="Proteomes" id="UP001054820">
    <property type="component" value="Chromosome"/>
</dbReference>
<gene>
    <name evidence="2" type="ORF">THMIRHAM_21920</name>
</gene>
<dbReference type="PANTHER" id="PTHR37314:SF4">
    <property type="entry name" value="UPF0700 TRANSMEMBRANE PROTEIN YOAK"/>
    <property type="match status" value="1"/>
</dbReference>
<proteinExistence type="predicted"/>
<keyword evidence="1" id="KW-1133">Transmembrane helix</keyword>
<feature type="transmembrane region" description="Helical" evidence="1">
    <location>
        <begin position="100"/>
        <end position="121"/>
    </location>
</feature>
<feature type="transmembrane region" description="Helical" evidence="1">
    <location>
        <begin position="206"/>
        <end position="223"/>
    </location>
</feature>
<protein>
    <submittedName>
        <fullName evidence="2">Membrane protein</fullName>
    </submittedName>
</protein>
<keyword evidence="3" id="KW-1185">Reference proteome</keyword>
<dbReference type="InterPro" id="IPR010699">
    <property type="entry name" value="DUF1275"/>
</dbReference>
<feature type="transmembrane region" description="Helical" evidence="1">
    <location>
        <begin position="127"/>
        <end position="147"/>
    </location>
</feature>
<sequence length="236" mass="26046">MFFNDGMPYPIKETEFRKLPVFIIAALMASIAGYVNSAMLIEFAMPVSQMTGIASRLSDAMFHSNLDYLLNACLVLFGFLFGAIISGLMIGQRQYRQDNAYGYALLCIGTLLSASALFSYIESTTSVLLAAIACGLQNALIASYRGLQIRTTHMTGIVTDIGVYIAGFIKKRTPWNWQAYLLVVLFLSFIIGGIIGILAYQHFPNRAMILPAVIMFILGFAYLKTNEHKPDIPISP</sequence>
<dbReference type="Pfam" id="PF06912">
    <property type="entry name" value="DUF1275"/>
    <property type="match status" value="1"/>
</dbReference>
<evidence type="ECO:0000256" key="1">
    <source>
        <dbReference type="SAM" id="Phobius"/>
    </source>
</evidence>